<accession>A0A1J5PNU9</accession>
<dbReference type="InterPro" id="IPR022064">
    <property type="entry name" value="DUF3619"/>
</dbReference>
<dbReference type="AlphaFoldDB" id="A0A1J5PNU9"/>
<gene>
    <name evidence="2" type="ORF">GALL_451950</name>
</gene>
<reference evidence="2" key="1">
    <citation type="submission" date="2016-10" db="EMBL/GenBank/DDBJ databases">
        <title>Sequence of Gallionella enrichment culture.</title>
        <authorList>
            <person name="Poehlein A."/>
            <person name="Muehling M."/>
            <person name="Daniel R."/>
        </authorList>
    </citation>
    <scope>NUCLEOTIDE SEQUENCE</scope>
</reference>
<keyword evidence="1" id="KW-0812">Transmembrane</keyword>
<name>A0A1J5PNU9_9ZZZZ</name>
<comment type="caution">
    <text evidence="2">The sequence shown here is derived from an EMBL/GenBank/DDBJ whole genome shotgun (WGS) entry which is preliminary data.</text>
</comment>
<evidence type="ECO:0008006" key="3">
    <source>
        <dbReference type="Google" id="ProtNLM"/>
    </source>
</evidence>
<evidence type="ECO:0000313" key="2">
    <source>
        <dbReference type="EMBL" id="OIQ73169.1"/>
    </source>
</evidence>
<feature type="transmembrane region" description="Helical" evidence="1">
    <location>
        <begin position="51"/>
        <end position="73"/>
    </location>
</feature>
<organism evidence="2">
    <name type="scientific">mine drainage metagenome</name>
    <dbReference type="NCBI Taxonomy" id="410659"/>
    <lineage>
        <taxon>unclassified sequences</taxon>
        <taxon>metagenomes</taxon>
        <taxon>ecological metagenomes</taxon>
    </lineage>
</organism>
<sequence>MNQHQKNDIQNADQFGYQITARLSGALENLPQDISERLRAARVRAIDRRKWVLMQGATEVFALGHLGSVTTAGQGGFGTSWWNKLGMAGLVLTLVTGLFVINIVQDDLGVRELADVDSALLTDDLPPAAYIDPGFSQFLKITNNKAFDY</sequence>
<feature type="transmembrane region" description="Helical" evidence="1">
    <location>
        <begin position="85"/>
        <end position="104"/>
    </location>
</feature>
<evidence type="ECO:0000256" key="1">
    <source>
        <dbReference type="SAM" id="Phobius"/>
    </source>
</evidence>
<keyword evidence="1" id="KW-0472">Membrane</keyword>
<protein>
    <recommendedName>
        <fullName evidence="3">DUF3619 family protein</fullName>
    </recommendedName>
</protein>
<keyword evidence="1" id="KW-1133">Transmembrane helix</keyword>
<proteinExistence type="predicted"/>
<dbReference type="EMBL" id="MLJW01002976">
    <property type="protein sequence ID" value="OIQ73169.1"/>
    <property type="molecule type" value="Genomic_DNA"/>
</dbReference>
<dbReference type="Pfam" id="PF12279">
    <property type="entry name" value="DUF3619"/>
    <property type="match status" value="1"/>
</dbReference>